<evidence type="ECO:0000313" key="1">
    <source>
        <dbReference type="EMBL" id="GBP31645.1"/>
    </source>
</evidence>
<comment type="caution">
    <text evidence="1">The sequence shown here is derived from an EMBL/GenBank/DDBJ whole genome shotgun (WGS) entry which is preliminary data.</text>
</comment>
<dbReference type="Gene3D" id="2.120.10.80">
    <property type="entry name" value="Kelch-type beta propeller"/>
    <property type="match status" value="2"/>
</dbReference>
<gene>
    <name evidence="1" type="primary">KLHDC3</name>
    <name evidence="1" type="ORF">EVAR_84091_1</name>
</gene>
<dbReference type="Proteomes" id="UP000299102">
    <property type="component" value="Unassembled WGS sequence"/>
</dbReference>
<dbReference type="PANTHER" id="PTHR46461:SF1">
    <property type="entry name" value="KELCH DOMAIN-CONTAINING PROTEIN 3"/>
    <property type="match status" value="1"/>
</dbReference>
<dbReference type="InterPro" id="IPR011498">
    <property type="entry name" value="Kelch_2"/>
</dbReference>
<proteinExistence type="predicted"/>
<name>A0A4C1UYV8_EUMVA</name>
<dbReference type="SUPFAM" id="SSF117281">
    <property type="entry name" value="Kelch motif"/>
    <property type="match status" value="1"/>
</dbReference>
<dbReference type="GO" id="GO:0003682">
    <property type="term" value="F:chromatin binding"/>
    <property type="evidence" value="ECO:0007669"/>
    <property type="project" value="InterPro"/>
</dbReference>
<keyword evidence="2" id="KW-1185">Reference proteome</keyword>
<dbReference type="Pfam" id="PF07646">
    <property type="entry name" value="Kelch_2"/>
    <property type="match status" value="1"/>
</dbReference>
<dbReference type="OrthoDB" id="432528at2759"/>
<accession>A0A4C1UYV8</accession>
<organism evidence="1 2">
    <name type="scientific">Eumeta variegata</name>
    <name type="common">Bagworm moth</name>
    <name type="synonym">Eumeta japonica</name>
    <dbReference type="NCBI Taxonomy" id="151549"/>
    <lineage>
        <taxon>Eukaryota</taxon>
        <taxon>Metazoa</taxon>
        <taxon>Ecdysozoa</taxon>
        <taxon>Arthropoda</taxon>
        <taxon>Hexapoda</taxon>
        <taxon>Insecta</taxon>
        <taxon>Pterygota</taxon>
        <taxon>Neoptera</taxon>
        <taxon>Endopterygota</taxon>
        <taxon>Lepidoptera</taxon>
        <taxon>Glossata</taxon>
        <taxon>Ditrysia</taxon>
        <taxon>Tineoidea</taxon>
        <taxon>Psychidae</taxon>
        <taxon>Oiketicinae</taxon>
        <taxon>Eumeta</taxon>
    </lineage>
</organism>
<reference evidence="1 2" key="1">
    <citation type="journal article" date="2019" name="Commun. Biol.">
        <title>The bagworm genome reveals a unique fibroin gene that provides high tensile strength.</title>
        <authorList>
            <person name="Kono N."/>
            <person name="Nakamura H."/>
            <person name="Ohtoshi R."/>
            <person name="Tomita M."/>
            <person name="Numata K."/>
            <person name="Arakawa K."/>
        </authorList>
    </citation>
    <scope>NUCLEOTIDE SEQUENCE [LARGE SCALE GENOMIC DNA]</scope>
</reference>
<dbReference type="InterPro" id="IPR052637">
    <property type="entry name" value="KLHDC3-like"/>
</dbReference>
<dbReference type="InterPro" id="IPR015915">
    <property type="entry name" value="Kelch-typ_b-propeller"/>
</dbReference>
<sequence>MRWTIHIEGGPRRVNHAAVCVGDKIYSFGGYCSTEEYKDWEPIPVHVLDTYSLRWSVVNYKKEEIVPFQRYGHTTVAYKNKVFMWGGRNNAVACDTLTCFDINTLEWSTPNVSGMVPYAKDGHSACVINNKMYIFGGFDYHTDQYSQEVHYLDLDKLQWKFVHATGEVPCHRDFHTAVAYGNRMYVFGGRGDVSNSSFTTDEEVYCPELFYLDIVEEKWYKIIPYGKEPQGRRSHSAWLYNNEMYIFGGYNGNAKVHFNDLHKYSIEENKCPCPHMCSKHVTQSDDNPERLVDNSDLHILDFSPTLETLAIVAVLNNNLDQSCLPQTILLKKRRHIGWRAVCFVLAGSGGRARGVPIDSASKAAPRPEELYKIRSDRTRLSVFSSQ</sequence>
<dbReference type="EMBL" id="BGZK01000249">
    <property type="protein sequence ID" value="GBP31645.1"/>
    <property type="molecule type" value="Genomic_DNA"/>
</dbReference>
<evidence type="ECO:0000313" key="2">
    <source>
        <dbReference type="Proteomes" id="UP000299102"/>
    </source>
</evidence>
<dbReference type="AlphaFoldDB" id="A0A4C1UYV8"/>
<dbReference type="STRING" id="151549.A0A4C1UYV8"/>
<dbReference type="Pfam" id="PF24681">
    <property type="entry name" value="Kelch_KLHDC2_KLHL20_DRC7"/>
    <property type="match status" value="1"/>
</dbReference>
<dbReference type="PANTHER" id="PTHR46461">
    <property type="entry name" value="KELCH DOMAIN-CONTAINING PROTEIN 3"/>
    <property type="match status" value="1"/>
</dbReference>
<dbReference type="GO" id="GO:0005737">
    <property type="term" value="C:cytoplasm"/>
    <property type="evidence" value="ECO:0007669"/>
    <property type="project" value="TreeGrafter"/>
</dbReference>
<protein>
    <submittedName>
        <fullName evidence="1">Kelch domain-containing protein 3</fullName>
    </submittedName>
</protein>